<proteinExistence type="predicted"/>
<feature type="region of interest" description="Disordered" evidence="5">
    <location>
        <begin position="580"/>
        <end position="653"/>
    </location>
</feature>
<dbReference type="Pfam" id="PF02791">
    <property type="entry name" value="DDT"/>
    <property type="match status" value="1"/>
</dbReference>
<accession>A0A2T0AD58</accession>
<evidence type="ECO:0000256" key="3">
    <source>
        <dbReference type="PROSITE-ProRule" id="PRU00475"/>
    </source>
</evidence>
<dbReference type="Proteomes" id="UP000239560">
    <property type="component" value="Unassembled WGS sequence"/>
</dbReference>
<evidence type="ECO:0000256" key="2">
    <source>
        <dbReference type="ARBA" id="ARBA00023242"/>
    </source>
</evidence>
<evidence type="ECO:0000256" key="5">
    <source>
        <dbReference type="SAM" id="MobiDB-lite"/>
    </source>
</evidence>
<feature type="region of interest" description="Disordered" evidence="5">
    <location>
        <begin position="1035"/>
        <end position="1079"/>
    </location>
</feature>
<dbReference type="PROSITE" id="PS51136">
    <property type="entry name" value="WAC"/>
    <property type="match status" value="1"/>
</dbReference>
<feature type="compositionally biased region" description="Acidic residues" evidence="5">
    <location>
        <begin position="789"/>
        <end position="805"/>
    </location>
</feature>
<dbReference type="Pfam" id="PF10537">
    <property type="entry name" value="WAC_Acf1_DNA_bd"/>
    <property type="match status" value="1"/>
</dbReference>
<gene>
    <name evidence="8" type="ORF">AAT19DRAFT_12960</name>
</gene>
<feature type="domain" description="WAC" evidence="7">
    <location>
        <begin position="24"/>
        <end position="133"/>
    </location>
</feature>
<keyword evidence="4" id="KW-0175">Coiled coil</keyword>
<organism evidence="8 9">
    <name type="scientific">Rhodotorula toruloides</name>
    <name type="common">Yeast</name>
    <name type="synonym">Rhodosporidium toruloides</name>
    <dbReference type="NCBI Taxonomy" id="5286"/>
    <lineage>
        <taxon>Eukaryota</taxon>
        <taxon>Fungi</taxon>
        <taxon>Dikarya</taxon>
        <taxon>Basidiomycota</taxon>
        <taxon>Pucciniomycotina</taxon>
        <taxon>Microbotryomycetes</taxon>
        <taxon>Sporidiobolales</taxon>
        <taxon>Sporidiobolaceae</taxon>
        <taxon>Rhodotorula</taxon>
    </lineage>
</organism>
<feature type="region of interest" description="Disordered" evidence="5">
    <location>
        <begin position="480"/>
        <end position="504"/>
    </location>
</feature>
<dbReference type="PANTHER" id="PTHR32075">
    <property type="entry name" value="ISWI CHROMATIN-REMODELING COMPLEX SUBUNIT YPL216W-RELATED"/>
    <property type="match status" value="1"/>
</dbReference>
<comment type="subcellular location">
    <subcellularLocation>
        <location evidence="1 3">Nucleus</location>
    </subcellularLocation>
</comment>
<feature type="compositionally biased region" description="Basic and acidic residues" evidence="5">
    <location>
        <begin position="273"/>
        <end position="284"/>
    </location>
</feature>
<evidence type="ECO:0000259" key="6">
    <source>
        <dbReference type="PROSITE" id="PS50827"/>
    </source>
</evidence>
<feature type="compositionally biased region" description="Low complexity" evidence="5">
    <location>
        <begin position="843"/>
        <end position="856"/>
    </location>
</feature>
<dbReference type="InterPro" id="IPR028941">
    <property type="entry name" value="WHIM2_dom"/>
</dbReference>
<evidence type="ECO:0000313" key="9">
    <source>
        <dbReference type="Proteomes" id="UP000239560"/>
    </source>
</evidence>
<dbReference type="EMBL" id="LCTV02000003">
    <property type="protein sequence ID" value="PRQ75938.1"/>
    <property type="molecule type" value="Genomic_DNA"/>
</dbReference>
<dbReference type="InterPro" id="IPR013136">
    <property type="entry name" value="WSTF_Acf1_Cbp146"/>
</dbReference>
<feature type="compositionally biased region" description="Low complexity" evidence="5">
    <location>
        <begin position="739"/>
        <end position="752"/>
    </location>
</feature>
<dbReference type="InterPro" id="IPR018501">
    <property type="entry name" value="DDT_dom"/>
</dbReference>
<feature type="region of interest" description="Disordered" evidence="5">
    <location>
        <begin position="739"/>
        <end position="819"/>
    </location>
</feature>
<feature type="compositionally biased region" description="Basic and acidic residues" evidence="5">
    <location>
        <begin position="1058"/>
        <end position="1067"/>
    </location>
</feature>
<evidence type="ECO:0000313" key="8">
    <source>
        <dbReference type="EMBL" id="PRQ75938.1"/>
    </source>
</evidence>
<sequence length="1079" mass="118459">MPLLRRRPVALLPLPPLDGLSPSSPVFYLKATGEIFLDYEQYAARLTFLLTRQFQCEYSGKSGLDYFSALQSEKAESKVVRERFPDALKGKVLGSVQFQVMGRLDSLVDLVYDRYKDRYFKDEKVFVDIAGDKYFALISNVFPPQNIRDQVASSAPSASTSTDTDTSSLYASAAHKTGVDMNIDPKTARAEDDPDEYLYTLQLMDEEGKFEGSTMEVKHRSLSRDRLAFSKSILKRYLRECLMRDASIGAPWIVKPSIARAFDIPLEQSGSIEERNRKAREAKLAKRRKAGEGGGGAGKEREEGEGKQGPAKRRKTVDGSATPASASTPLDRAATTGSLPESKKPIKYPIEDLDLDPMSIIDGRVLRRVNSELPTLPPKPQPKRDLLVPEENFDRFVETWNMLNVFSKALNISPFSLDDYAGALQHPHAHPRCILLTEIHASLTNIIGTDNSRVLGSTTAVPSYGRGGAAAAAAAAAGDETGTPAAEGDDQLADAGAGAAAERDGTVEYEQIPYEESELNKLVRLGISHAKRWDRQAKLKSADKREGWEKHLIGALCQRGGPVHMPNFVRIMRHLFKGHPALPKQDWYPGDEEEAEEVKPKKEEEGAEGDDAERKPPATSTSTAKQDEDQRDDVDQLGTPPPAADSPSTKAGEYDAEPQYFTLALEDKLDIVAYLCTLVMGSKVVRSFVDESDARLTELRKAKADVNKEKKALIEKKAILDAGGKIEPAAALIGASATPAPANGTSTPSATPAAPPAAPAANGSTSRAPSEATETPSRAASVKPAPAAGDEDEEEDQLASDDDDERSVAPSEAGSISYLSRRQAALEEKRLEKLQEGGGGRAGSVASGSGTPRGRTSTGGTGAKDAPRAPPTIEDLMRQNAHKDDFVDREFRRYQGVARCRPLGKDRFHCRYWWFDGIGGMDLVQLNGAGEEVVTYGAGRLFVQGPSEEDWEVICDVREKGEEGEKGARERRMREEVVEKPEQLLGVNEWAYYENDEQLDSLVAWLNSKGTRELALKTVIQKWRPLITAGAEQRRYDAANPELPRYEAPPGKRRASRKDRQEPEPDRTYMGWRNQIARF</sequence>
<comment type="caution">
    <text evidence="8">The sequence shown here is derived from an EMBL/GenBank/DDBJ whole genome shotgun (WGS) entry which is preliminary data.</text>
</comment>
<protein>
    <recommendedName>
        <fullName evidence="10">DDT domain-containing protein</fullName>
    </recommendedName>
</protein>
<dbReference type="OrthoDB" id="332390at2759"/>
<feature type="coiled-coil region" evidence="4">
    <location>
        <begin position="689"/>
        <end position="716"/>
    </location>
</feature>
<feature type="region of interest" description="Disordered" evidence="5">
    <location>
        <begin position="833"/>
        <end position="881"/>
    </location>
</feature>
<feature type="region of interest" description="Disordered" evidence="5">
    <location>
        <begin position="273"/>
        <end position="345"/>
    </location>
</feature>
<dbReference type="AlphaFoldDB" id="A0A2T0AD58"/>
<name>A0A2T0AD58_RHOTO</name>
<evidence type="ECO:0000259" key="7">
    <source>
        <dbReference type="PROSITE" id="PS51136"/>
    </source>
</evidence>
<feature type="domain" description="DDT" evidence="6">
    <location>
        <begin position="390"/>
        <end position="453"/>
    </location>
</feature>
<dbReference type="GO" id="GO:0000781">
    <property type="term" value="C:chromosome, telomeric region"/>
    <property type="evidence" value="ECO:0007669"/>
    <property type="project" value="GOC"/>
</dbReference>
<evidence type="ECO:0008006" key="10">
    <source>
        <dbReference type="Google" id="ProtNLM"/>
    </source>
</evidence>
<dbReference type="PROSITE" id="PS50827">
    <property type="entry name" value="DDT"/>
    <property type="match status" value="1"/>
</dbReference>
<keyword evidence="2 3" id="KW-0539">Nucleus</keyword>
<evidence type="ECO:0000256" key="1">
    <source>
        <dbReference type="ARBA" id="ARBA00004123"/>
    </source>
</evidence>
<dbReference type="GO" id="GO:0005634">
    <property type="term" value="C:nucleus"/>
    <property type="evidence" value="ECO:0007669"/>
    <property type="project" value="UniProtKB-SubCell"/>
</dbReference>
<dbReference type="Pfam" id="PF15613">
    <property type="entry name" value="WSD"/>
    <property type="match status" value="1"/>
</dbReference>
<dbReference type="PANTHER" id="PTHR32075:SF6">
    <property type="entry name" value="ISWI CHROMATIN-REMODELING COMPLEX SUBUNIT YPL216W-RELATED"/>
    <property type="match status" value="1"/>
</dbReference>
<evidence type="ECO:0000256" key="4">
    <source>
        <dbReference type="SAM" id="Coils"/>
    </source>
</evidence>
<dbReference type="GO" id="GO:0031509">
    <property type="term" value="P:subtelomeric heterochromatin formation"/>
    <property type="evidence" value="ECO:0007669"/>
    <property type="project" value="TreeGrafter"/>
</dbReference>
<reference evidence="8 9" key="1">
    <citation type="journal article" date="2018" name="Elife">
        <title>Functional genomics of lipid metabolism in the oleaginous yeast Rhodosporidium toruloides.</title>
        <authorList>
            <person name="Coradetti S.T."/>
            <person name="Pinel D."/>
            <person name="Geiselman G."/>
            <person name="Ito M."/>
            <person name="Mondo S."/>
            <person name="Reilly M.C."/>
            <person name="Cheng Y.F."/>
            <person name="Bauer S."/>
            <person name="Grigoriev I."/>
            <person name="Gladden J.M."/>
            <person name="Simmons B.A."/>
            <person name="Brem R."/>
            <person name="Arkin A.P."/>
            <person name="Skerker J.M."/>
        </authorList>
    </citation>
    <scope>NUCLEOTIDE SEQUENCE [LARGE SCALE GENOMIC DNA]</scope>
    <source>
        <strain evidence="8 9">NBRC 0880</strain>
    </source>
</reference>
<dbReference type="GO" id="GO:0000785">
    <property type="term" value="C:chromatin"/>
    <property type="evidence" value="ECO:0007669"/>
    <property type="project" value="UniProtKB-ARBA"/>
</dbReference>